<dbReference type="CDD" id="cd02022">
    <property type="entry name" value="DPCK"/>
    <property type="match status" value="1"/>
</dbReference>
<organism evidence="7">
    <name type="scientific">Desulfobacca acetoxidans</name>
    <dbReference type="NCBI Taxonomy" id="60893"/>
    <lineage>
        <taxon>Bacteria</taxon>
        <taxon>Pseudomonadati</taxon>
        <taxon>Thermodesulfobacteriota</taxon>
        <taxon>Desulfobaccia</taxon>
        <taxon>Desulfobaccales</taxon>
        <taxon>Desulfobaccaceae</taxon>
        <taxon>Desulfobacca</taxon>
    </lineage>
</organism>
<reference evidence="7" key="1">
    <citation type="journal article" date="2020" name="mSystems">
        <title>Genome- and Community-Level Interaction Insights into Carbon Utilization and Element Cycling Functions of Hydrothermarchaeota in Hydrothermal Sediment.</title>
        <authorList>
            <person name="Zhou Z."/>
            <person name="Liu Y."/>
            <person name="Xu W."/>
            <person name="Pan J."/>
            <person name="Luo Z.H."/>
            <person name="Li M."/>
        </authorList>
    </citation>
    <scope>NUCLEOTIDE SEQUENCE [LARGE SCALE GENOMIC DNA]</scope>
    <source>
        <strain evidence="7">SpSt-548</strain>
    </source>
</reference>
<proteinExistence type="inferred from homology"/>
<feature type="binding site" evidence="5">
    <location>
        <begin position="17"/>
        <end position="22"/>
    </location>
    <ligand>
        <name>ATP</name>
        <dbReference type="ChEBI" id="CHEBI:30616"/>
    </ligand>
</feature>
<comment type="caution">
    <text evidence="7">The sequence shown here is derived from an EMBL/GenBank/DDBJ whole genome shotgun (WGS) entry which is preliminary data.</text>
</comment>
<comment type="subcellular location">
    <subcellularLocation>
        <location evidence="5">Cytoplasm</location>
    </subcellularLocation>
</comment>
<sequence>MLLALAVLKIALTGGPGSGKSTVARMFRELGAEVLDADEVARAVVAPGTPAWEELRREFGPEFFLADGSLHRAKMADLVFRDAEARRRLNAILHPAITKELGRRLKKLAARGAALVIVEVPLLFEAGLEKKYDKIIVVTAEEAQQQERLSGRDRRPRGEAWGIIQAQWPLATKKAGADYVVDNRGSLAATRAQVKNLWQELQLLLDKESEKS</sequence>
<dbReference type="PANTHER" id="PTHR10695:SF46">
    <property type="entry name" value="BIFUNCTIONAL COENZYME A SYNTHASE-RELATED"/>
    <property type="match status" value="1"/>
</dbReference>
<evidence type="ECO:0000313" key="7">
    <source>
        <dbReference type="EMBL" id="HGS05420.1"/>
    </source>
</evidence>
<evidence type="ECO:0000256" key="5">
    <source>
        <dbReference type="HAMAP-Rule" id="MF_00376"/>
    </source>
</evidence>
<keyword evidence="2 5" id="KW-0547">Nucleotide-binding</keyword>
<keyword evidence="5 7" id="KW-0418">Kinase</keyword>
<evidence type="ECO:0000256" key="2">
    <source>
        <dbReference type="ARBA" id="ARBA00022741"/>
    </source>
</evidence>
<dbReference type="InterPro" id="IPR001977">
    <property type="entry name" value="Depp_CoAkinase"/>
</dbReference>
<keyword evidence="5 7" id="KW-0808">Transferase</keyword>
<dbReference type="PROSITE" id="PS51219">
    <property type="entry name" value="DPCK"/>
    <property type="match status" value="1"/>
</dbReference>
<dbReference type="EMBL" id="DSXI01000396">
    <property type="protein sequence ID" value="HGS05420.1"/>
    <property type="molecule type" value="Genomic_DNA"/>
</dbReference>
<name>A0A7V4G8S6_9BACT</name>
<dbReference type="InterPro" id="IPR027417">
    <property type="entry name" value="P-loop_NTPase"/>
</dbReference>
<dbReference type="EC" id="2.7.1.24" evidence="5 6"/>
<evidence type="ECO:0000256" key="1">
    <source>
        <dbReference type="ARBA" id="ARBA00009018"/>
    </source>
</evidence>
<accession>A0A7V4G8S6</accession>
<comment type="function">
    <text evidence="5">Catalyzes the phosphorylation of the 3'-hydroxyl group of dephosphocoenzyme A to form coenzyme A.</text>
</comment>
<dbReference type="SUPFAM" id="SSF52540">
    <property type="entry name" value="P-loop containing nucleoside triphosphate hydrolases"/>
    <property type="match status" value="1"/>
</dbReference>
<comment type="similarity">
    <text evidence="1 5">Belongs to the CoaE family.</text>
</comment>
<evidence type="ECO:0000256" key="6">
    <source>
        <dbReference type="NCBIfam" id="TIGR00152"/>
    </source>
</evidence>
<dbReference type="Gene3D" id="3.40.50.300">
    <property type="entry name" value="P-loop containing nucleotide triphosphate hydrolases"/>
    <property type="match status" value="1"/>
</dbReference>
<comment type="catalytic activity">
    <reaction evidence="5">
        <text>3'-dephospho-CoA + ATP = ADP + CoA + H(+)</text>
        <dbReference type="Rhea" id="RHEA:18245"/>
        <dbReference type="ChEBI" id="CHEBI:15378"/>
        <dbReference type="ChEBI" id="CHEBI:30616"/>
        <dbReference type="ChEBI" id="CHEBI:57287"/>
        <dbReference type="ChEBI" id="CHEBI:57328"/>
        <dbReference type="ChEBI" id="CHEBI:456216"/>
        <dbReference type="EC" id="2.7.1.24"/>
    </reaction>
</comment>
<dbReference type="UniPathway" id="UPA00241">
    <property type="reaction ID" value="UER00356"/>
</dbReference>
<dbReference type="AlphaFoldDB" id="A0A7V4G8S6"/>
<gene>
    <name evidence="5" type="primary">coaE</name>
    <name evidence="7" type="ORF">ENT08_06745</name>
</gene>
<evidence type="ECO:0000256" key="3">
    <source>
        <dbReference type="ARBA" id="ARBA00022840"/>
    </source>
</evidence>
<evidence type="ECO:0000256" key="4">
    <source>
        <dbReference type="ARBA" id="ARBA00022993"/>
    </source>
</evidence>
<keyword evidence="5" id="KW-0963">Cytoplasm</keyword>
<dbReference type="PANTHER" id="PTHR10695">
    <property type="entry name" value="DEPHOSPHO-COA KINASE-RELATED"/>
    <property type="match status" value="1"/>
</dbReference>
<dbReference type="NCBIfam" id="TIGR00152">
    <property type="entry name" value="dephospho-CoA kinase"/>
    <property type="match status" value="1"/>
</dbReference>
<dbReference type="GO" id="GO:0015937">
    <property type="term" value="P:coenzyme A biosynthetic process"/>
    <property type="evidence" value="ECO:0007669"/>
    <property type="project" value="UniProtKB-UniRule"/>
</dbReference>
<keyword evidence="3 5" id="KW-0067">ATP-binding</keyword>
<dbReference type="Pfam" id="PF01121">
    <property type="entry name" value="CoaE"/>
    <property type="match status" value="1"/>
</dbReference>
<keyword evidence="4 5" id="KW-0173">Coenzyme A biosynthesis</keyword>
<dbReference type="GO" id="GO:0005737">
    <property type="term" value="C:cytoplasm"/>
    <property type="evidence" value="ECO:0007669"/>
    <property type="project" value="UniProtKB-SubCell"/>
</dbReference>
<dbReference type="GO" id="GO:0004140">
    <property type="term" value="F:dephospho-CoA kinase activity"/>
    <property type="evidence" value="ECO:0007669"/>
    <property type="project" value="UniProtKB-UniRule"/>
</dbReference>
<protein>
    <recommendedName>
        <fullName evidence="5 6">Dephospho-CoA kinase</fullName>
        <ecNumber evidence="5 6">2.7.1.24</ecNumber>
    </recommendedName>
    <alternativeName>
        <fullName evidence="5">Dephosphocoenzyme A kinase</fullName>
    </alternativeName>
</protein>
<comment type="pathway">
    <text evidence="5">Cofactor biosynthesis; coenzyme A biosynthesis; CoA from (R)-pantothenate: step 5/5.</text>
</comment>
<dbReference type="GO" id="GO:0005524">
    <property type="term" value="F:ATP binding"/>
    <property type="evidence" value="ECO:0007669"/>
    <property type="project" value="UniProtKB-UniRule"/>
</dbReference>
<dbReference type="HAMAP" id="MF_00376">
    <property type="entry name" value="Dephospho_CoA_kinase"/>
    <property type="match status" value="1"/>
</dbReference>